<keyword evidence="3" id="KW-0413">Isomerase</keyword>
<dbReference type="RefSeq" id="WP_137341963.1">
    <property type="nucleotide sequence ID" value="NZ_BSQH01000004.1"/>
</dbReference>
<dbReference type="GO" id="GO:0016853">
    <property type="term" value="F:isomerase activity"/>
    <property type="evidence" value="ECO:0007669"/>
    <property type="project" value="UniProtKB-KW"/>
</dbReference>
<evidence type="ECO:0000256" key="1">
    <source>
        <dbReference type="SAM" id="SignalP"/>
    </source>
</evidence>
<feature type="chain" id="PRO_5020787736" evidence="1">
    <location>
        <begin position="17"/>
        <end position="304"/>
    </location>
</feature>
<proteinExistence type="predicted"/>
<dbReference type="AlphaFoldDB" id="A0A4U6CZA3"/>
<gene>
    <name evidence="3" type="ORF">FDK13_20900</name>
</gene>
<dbReference type="PROSITE" id="PS51318">
    <property type="entry name" value="TAT"/>
    <property type="match status" value="1"/>
</dbReference>
<dbReference type="OrthoDB" id="9798407at2"/>
<keyword evidence="1" id="KW-0732">Signal</keyword>
<organism evidence="3 4">
    <name type="scientific">Dyadobacter frigoris</name>
    <dbReference type="NCBI Taxonomy" id="2576211"/>
    <lineage>
        <taxon>Bacteria</taxon>
        <taxon>Pseudomonadati</taxon>
        <taxon>Bacteroidota</taxon>
        <taxon>Cytophagia</taxon>
        <taxon>Cytophagales</taxon>
        <taxon>Spirosomataceae</taxon>
        <taxon>Dyadobacter</taxon>
    </lineage>
</organism>
<keyword evidence="4" id="KW-1185">Reference proteome</keyword>
<dbReference type="InterPro" id="IPR050312">
    <property type="entry name" value="IolE/XylAMocC-like"/>
</dbReference>
<reference evidence="3 4" key="1">
    <citation type="submission" date="2019-05" db="EMBL/GenBank/DDBJ databases">
        <title>Dyadobacter AR-3-8 sp. nov., isolated from arctic soil.</title>
        <authorList>
            <person name="Chaudhary D.K."/>
        </authorList>
    </citation>
    <scope>NUCLEOTIDE SEQUENCE [LARGE SCALE GENOMIC DNA]</scope>
    <source>
        <strain evidence="3 4">AR-3-8</strain>
    </source>
</reference>
<dbReference type="PANTHER" id="PTHR12110:SF41">
    <property type="entry name" value="INOSOSE DEHYDRATASE"/>
    <property type="match status" value="1"/>
</dbReference>
<dbReference type="InterPro" id="IPR013022">
    <property type="entry name" value="Xyl_isomerase-like_TIM-brl"/>
</dbReference>
<accession>A0A4U6CZA3</accession>
<feature type="domain" description="Xylose isomerase-like TIM barrel" evidence="2">
    <location>
        <begin position="79"/>
        <end position="299"/>
    </location>
</feature>
<evidence type="ECO:0000259" key="2">
    <source>
        <dbReference type="Pfam" id="PF01261"/>
    </source>
</evidence>
<dbReference type="InterPro" id="IPR036237">
    <property type="entry name" value="Xyl_isomerase-like_sf"/>
</dbReference>
<protein>
    <submittedName>
        <fullName evidence="3">Sugar phosphate isomerase/epimerase</fullName>
    </submittedName>
</protein>
<dbReference type="Proteomes" id="UP000304900">
    <property type="component" value="Unassembled WGS sequence"/>
</dbReference>
<dbReference type="EMBL" id="SZVO01000010">
    <property type="protein sequence ID" value="TKT90200.1"/>
    <property type="molecule type" value="Genomic_DNA"/>
</dbReference>
<dbReference type="InterPro" id="IPR006311">
    <property type="entry name" value="TAT_signal"/>
</dbReference>
<dbReference type="Pfam" id="PF01261">
    <property type="entry name" value="AP_endonuc_2"/>
    <property type="match status" value="1"/>
</dbReference>
<dbReference type="SUPFAM" id="SSF51658">
    <property type="entry name" value="Xylose isomerase-like"/>
    <property type="match status" value="1"/>
</dbReference>
<feature type="signal peptide" evidence="1">
    <location>
        <begin position="1"/>
        <end position="16"/>
    </location>
</feature>
<sequence length="304" mass="33196">MTYNRRLFLKSAGAAAAGSLVLTLASCGGSKEKSSESTDSTGVAATEGAGAPSIPDFGLQLYSVRDIIGADPKGVLKQIAGFGYKKIESYAGDKGFLWGMTPKEYKAYMDELGIVTVSTHADTTKDLEKIATEAKEAGLSYILQPYIGPQKTLDEWKKRAEEFNKRGEICNKVGIKFGYHNHDYSFKELDGKIPQEILLDGTDKSLVHFELDLMWIVAAKADAAAHLKKYAGRYELCHIKDLVSNPENHSTDLGKGEIDFASLLKVASDSGVTQFIVEQEEYPGPVLTSIGNDAEYMKKLVFKS</sequence>
<dbReference type="Gene3D" id="3.20.20.150">
    <property type="entry name" value="Divalent-metal-dependent TIM barrel enzymes"/>
    <property type="match status" value="1"/>
</dbReference>
<dbReference type="PROSITE" id="PS51257">
    <property type="entry name" value="PROKAR_LIPOPROTEIN"/>
    <property type="match status" value="1"/>
</dbReference>
<dbReference type="PANTHER" id="PTHR12110">
    <property type="entry name" value="HYDROXYPYRUVATE ISOMERASE"/>
    <property type="match status" value="1"/>
</dbReference>
<comment type="caution">
    <text evidence="3">The sequence shown here is derived from an EMBL/GenBank/DDBJ whole genome shotgun (WGS) entry which is preliminary data.</text>
</comment>
<name>A0A4U6CZA3_9BACT</name>
<evidence type="ECO:0000313" key="3">
    <source>
        <dbReference type="EMBL" id="TKT90200.1"/>
    </source>
</evidence>
<evidence type="ECO:0000313" key="4">
    <source>
        <dbReference type="Proteomes" id="UP000304900"/>
    </source>
</evidence>